<feature type="chain" id="PRO_5047204301" evidence="2">
    <location>
        <begin position="25"/>
        <end position="93"/>
    </location>
</feature>
<feature type="signal peptide" evidence="2">
    <location>
        <begin position="1"/>
        <end position="24"/>
    </location>
</feature>
<evidence type="ECO:0000256" key="2">
    <source>
        <dbReference type="SAM" id="SignalP"/>
    </source>
</evidence>
<evidence type="ECO:0000256" key="1">
    <source>
        <dbReference type="SAM" id="MobiDB-lite"/>
    </source>
</evidence>
<dbReference type="Proteomes" id="UP001060504">
    <property type="component" value="Unassembled WGS sequence"/>
</dbReference>
<name>A0ABQ4VFB1_9MYCO</name>
<evidence type="ECO:0000313" key="3">
    <source>
        <dbReference type="EMBL" id="GJF16154.1"/>
    </source>
</evidence>
<gene>
    <name evidence="3" type="ORF">NGTWS1702_20610</name>
</gene>
<feature type="compositionally biased region" description="Low complexity" evidence="1">
    <location>
        <begin position="22"/>
        <end position="33"/>
    </location>
</feature>
<keyword evidence="2" id="KW-0732">Signal</keyword>
<evidence type="ECO:0000313" key="4">
    <source>
        <dbReference type="Proteomes" id="UP001060504"/>
    </source>
</evidence>
<organism evidence="3 4">
    <name type="scientific">Mycolicibacterium cyprinidarum</name>
    <dbReference type="NCBI Taxonomy" id="2860311"/>
    <lineage>
        <taxon>Bacteria</taxon>
        <taxon>Bacillati</taxon>
        <taxon>Actinomycetota</taxon>
        <taxon>Actinomycetes</taxon>
        <taxon>Mycobacteriales</taxon>
        <taxon>Mycobacteriaceae</taxon>
        <taxon>Mycolicibacterium</taxon>
    </lineage>
</organism>
<feature type="compositionally biased region" description="Pro residues" evidence="1">
    <location>
        <begin position="34"/>
        <end position="48"/>
    </location>
</feature>
<sequence length="93" mass="8918">MKKVAVSAAFIGIAAAGLAVPAGAAPSAVGTPGTPVPLQEPAPAPGVPTKPSAVDCAATPTDPACTAGADTVLTPEFVPPSVPVWPTEPPETP</sequence>
<keyword evidence="4" id="KW-1185">Reference proteome</keyword>
<feature type="region of interest" description="Disordered" evidence="1">
    <location>
        <begin position="22"/>
        <end position="55"/>
    </location>
</feature>
<protein>
    <submittedName>
        <fullName evidence="3">Uncharacterized protein</fullName>
    </submittedName>
</protein>
<dbReference type="EMBL" id="BPRH01002162">
    <property type="protein sequence ID" value="GJF16154.1"/>
    <property type="molecule type" value="Genomic_DNA"/>
</dbReference>
<reference evidence="3 4" key="1">
    <citation type="submission" date="2021-08" db="EMBL/GenBank/DDBJ databases">
        <title>Draft genome sequence of Mycolicibacterium sp. NGTWS1702 strain.</title>
        <authorList>
            <person name="Matsumoto M."/>
            <person name="Tang B.C.C."/>
            <person name="Machida Y."/>
            <person name="Matoyama H."/>
            <person name="Kishihara T."/>
            <person name="Sato S."/>
            <person name="Kondo I."/>
            <person name="Sano M."/>
            <person name="Kato G."/>
        </authorList>
    </citation>
    <scope>NUCLEOTIDE SEQUENCE [LARGE SCALE GENOMIC DNA]</scope>
    <source>
        <strain evidence="3 4">NGTWSNA01</strain>
    </source>
</reference>
<comment type="caution">
    <text evidence="3">The sequence shown here is derived from an EMBL/GenBank/DDBJ whole genome shotgun (WGS) entry which is preliminary data.</text>
</comment>
<proteinExistence type="predicted"/>
<accession>A0ABQ4VFB1</accession>